<name>A0AAW1SDU7_9CHLO</name>
<dbReference type="InterPro" id="IPR000073">
    <property type="entry name" value="AB_hydrolase_1"/>
</dbReference>
<accession>A0AAW1SDU7</accession>
<feature type="domain" description="AB hydrolase-1" evidence="1">
    <location>
        <begin position="57"/>
        <end position="363"/>
    </location>
</feature>
<dbReference type="SUPFAM" id="SSF53474">
    <property type="entry name" value="alpha/beta-Hydrolases"/>
    <property type="match status" value="1"/>
</dbReference>
<organism evidence="2 3">
    <name type="scientific">Elliptochloris bilobata</name>
    <dbReference type="NCBI Taxonomy" id="381761"/>
    <lineage>
        <taxon>Eukaryota</taxon>
        <taxon>Viridiplantae</taxon>
        <taxon>Chlorophyta</taxon>
        <taxon>core chlorophytes</taxon>
        <taxon>Trebouxiophyceae</taxon>
        <taxon>Trebouxiophyceae incertae sedis</taxon>
        <taxon>Elliptochloris clade</taxon>
        <taxon>Elliptochloris</taxon>
    </lineage>
</organism>
<dbReference type="PANTHER" id="PTHR46438">
    <property type="entry name" value="ALPHA/BETA-HYDROLASES SUPERFAMILY PROTEIN"/>
    <property type="match status" value="1"/>
</dbReference>
<dbReference type="AlphaFoldDB" id="A0AAW1SDU7"/>
<gene>
    <name evidence="2" type="ORF">WJX81_005602</name>
</gene>
<comment type="caution">
    <text evidence="2">The sequence shown here is derived from an EMBL/GenBank/DDBJ whole genome shotgun (WGS) entry which is preliminary data.</text>
</comment>
<dbReference type="EMBL" id="JALJOU010000004">
    <property type="protein sequence ID" value="KAK9844137.1"/>
    <property type="molecule type" value="Genomic_DNA"/>
</dbReference>
<evidence type="ECO:0000259" key="1">
    <source>
        <dbReference type="Pfam" id="PF00561"/>
    </source>
</evidence>
<evidence type="ECO:0000313" key="3">
    <source>
        <dbReference type="Proteomes" id="UP001445335"/>
    </source>
</evidence>
<dbReference type="PANTHER" id="PTHR46438:SF2">
    <property type="entry name" value="ALPHA_BETA-HYDROLASES SUPERFAMILY PROTEIN"/>
    <property type="match status" value="1"/>
</dbReference>
<reference evidence="2 3" key="1">
    <citation type="journal article" date="2024" name="Nat. Commun.">
        <title>Phylogenomics reveals the evolutionary origins of lichenization in chlorophyte algae.</title>
        <authorList>
            <person name="Puginier C."/>
            <person name="Libourel C."/>
            <person name="Otte J."/>
            <person name="Skaloud P."/>
            <person name="Haon M."/>
            <person name="Grisel S."/>
            <person name="Petersen M."/>
            <person name="Berrin J.G."/>
            <person name="Delaux P.M."/>
            <person name="Dal Grande F."/>
            <person name="Keller J."/>
        </authorList>
    </citation>
    <scope>NUCLEOTIDE SEQUENCE [LARGE SCALE GENOMIC DNA]</scope>
    <source>
        <strain evidence="2 3">SAG 245.80</strain>
    </source>
</reference>
<dbReference type="PRINTS" id="PR00412">
    <property type="entry name" value="EPOXHYDRLASE"/>
</dbReference>
<dbReference type="InterPro" id="IPR000639">
    <property type="entry name" value="Epox_hydrolase-like"/>
</dbReference>
<dbReference type="Pfam" id="PF00561">
    <property type="entry name" value="Abhydrolase_1"/>
    <property type="match status" value="1"/>
</dbReference>
<proteinExistence type="predicted"/>
<keyword evidence="3" id="KW-1185">Reference proteome</keyword>
<dbReference type="Proteomes" id="UP001445335">
    <property type="component" value="Unassembled WGS sequence"/>
</dbReference>
<dbReference type="PRINTS" id="PR00111">
    <property type="entry name" value="ABHYDROLASE"/>
</dbReference>
<sequence>MSVATALSTAGVQGAEDLQLERDTKGRERLAYKRDGWKFTKFEGHRVHYLQAGSKGPPVVLVHGFGASGYHWRYTLPAIAASCRVFAPCLLGFGWSDKPLVEYNGYDIWPRQLASFIKEVVGEPAVLVGNSLGGYGAMATAARYPDLVRGVVLVNAAGKFEDVKAAVVAPLEAALEGPQRDAARAPLREAAGLPSGTSDSDGAAAAAGRGAAAALRAGNSRREVVVAAAEQSLLARMLAPIKVLLGRGAVYGSFLVAKQPARIRQVLNQVYLNKDTLDDDLVDSIAQPANAASAAEVFYRVITGSGTSINQLLASLNGLPVLLLWGESDPWIRPASADRIIGLYPAARKVMIPAGHCPQDDAPELFNEKLMQWLSSLPK</sequence>
<protein>
    <recommendedName>
        <fullName evidence="1">AB hydrolase-1 domain-containing protein</fullName>
    </recommendedName>
</protein>
<dbReference type="GO" id="GO:0003824">
    <property type="term" value="F:catalytic activity"/>
    <property type="evidence" value="ECO:0007669"/>
    <property type="project" value="InterPro"/>
</dbReference>
<evidence type="ECO:0000313" key="2">
    <source>
        <dbReference type="EMBL" id="KAK9844137.1"/>
    </source>
</evidence>
<dbReference type="GO" id="GO:0009507">
    <property type="term" value="C:chloroplast"/>
    <property type="evidence" value="ECO:0007669"/>
    <property type="project" value="TreeGrafter"/>
</dbReference>
<dbReference type="Gene3D" id="3.40.50.1820">
    <property type="entry name" value="alpha/beta hydrolase"/>
    <property type="match status" value="2"/>
</dbReference>
<dbReference type="InterPro" id="IPR029058">
    <property type="entry name" value="AB_hydrolase_fold"/>
</dbReference>